<sequence>MSTNNIDFDVLKTKLKNRLAYILFVDLFNPTIFEGKLDTYIDNMKFC</sequence>
<organism evidence="1">
    <name type="scientific">marine sediment metagenome</name>
    <dbReference type="NCBI Taxonomy" id="412755"/>
    <lineage>
        <taxon>unclassified sequences</taxon>
        <taxon>metagenomes</taxon>
        <taxon>ecological metagenomes</taxon>
    </lineage>
</organism>
<comment type="caution">
    <text evidence="1">The sequence shown here is derived from an EMBL/GenBank/DDBJ whole genome shotgun (WGS) entry which is preliminary data.</text>
</comment>
<accession>A0A0F9GSY3</accession>
<protein>
    <submittedName>
        <fullName evidence="1">Uncharacterized protein</fullName>
    </submittedName>
</protein>
<dbReference type="EMBL" id="LAZR01017066">
    <property type="protein sequence ID" value="KKM01920.1"/>
    <property type="molecule type" value="Genomic_DNA"/>
</dbReference>
<gene>
    <name evidence="1" type="ORF">LCGC14_1789640</name>
</gene>
<reference evidence="1" key="1">
    <citation type="journal article" date="2015" name="Nature">
        <title>Complex archaea that bridge the gap between prokaryotes and eukaryotes.</title>
        <authorList>
            <person name="Spang A."/>
            <person name="Saw J.H."/>
            <person name="Jorgensen S.L."/>
            <person name="Zaremba-Niedzwiedzka K."/>
            <person name="Martijn J."/>
            <person name="Lind A.E."/>
            <person name="van Eijk R."/>
            <person name="Schleper C."/>
            <person name="Guy L."/>
            <person name="Ettema T.J."/>
        </authorList>
    </citation>
    <scope>NUCLEOTIDE SEQUENCE</scope>
</reference>
<evidence type="ECO:0000313" key="1">
    <source>
        <dbReference type="EMBL" id="KKM01920.1"/>
    </source>
</evidence>
<proteinExistence type="predicted"/>
<name>A0A0F9GSY3_9ZZZZ</name>
<dbReference type="AlphaFoldDB" id="A0A0F9GSY3"/>